<feature type="transmembrane region" description="Helical" evidence="14">
    <location>
        <begin position="296"/>
        <end position="316"/>
    </location>
</feature>
<reference evidence="15" key="2">
    <citation type="submission" date="2020-05" db="EMBL/GenBank/DDBJ databases">
        <authorList>
            <person name="Kim H.-S."/>
            <person name="Proctor R.H."/>
            <person name="Brown D.W."/>
        </authorList>
    </citation>
    <scope>NUCLEOTIDE SEQUENCE</scope>
    <source>
        <strain evidence="15">NRRL 22465</strain>
    </source>
</reference>
<dbReference type="Gene3D" id="1.10.630.10">
    <property type="entry name" value="Cytochrome P450"/>
    <property type="match status" value="1"/>
</dbReference>
<evidence type="ECO:0000313" key="15">
    <source>
        <dbReference type="EMBL" id="KAF4978165.1"/>
    </source>
</evidence>
<accession>A0A8H4XJT8</accession>
<dbReference type="InterPro" id="IPR002403">
    <property type="entry name" value="Cyt_P450_E_grp-IV"/>
</dbReference>
<protein>
    <recommendedName>
        <fullName evidence="17">Lanosterol 14-alpha demethylase</fullName>
    </recommendedName>
</protein>
<comment type="cofactor">
    <cofactor evidence="1 12">
        <name>heme</name>
        <dbReference type="ChEBI" id="CHEBI:30413"/>
    </cofactor>
</comment>
<evidence type="ECO:0000256" key="13">
    <source>
        <dbReference type="SAM" id="MobiDB-lite"/>
    </source>
</evidence>
<keyword evidence="14" id="KW-0812">Transmembrane</keyword>
<evidence type="ECO:0000256" key="5">
    <source>
        <dbReference type="ARBA" id="ARBA00022723"/>
    </source>
</evidence>
<dbReference type="InterPro" id="IPR001128">
    <property type="entry name" value="Cyt_P450"/>
</dbReference>
<evidence type="ECO:0008006" key="17">
    <source>
        <dbReference type="Google" id="ProtNLM"/>
    </source>
</evidence>
<reference evidence="15" key="1">
    <citation type="journal article" date="2020" name="BMC Genomics">
        <title>Correction to: Identification and distribution of gene clusters required for synthesis of sphingolipid metabolism inhibitors in diverse species of the filamentous fungus Fusarium.</title>
        <authorList>
            <person name="Kim H.S."/>
            <person name="Lohmar J.M."/>
            <person name="Busman M."/>
            <person name="Brown D.W."/>
            <person name="Naumann T.A."/>
            <person name="Divon H.H."/>
            <person name="Lysoe E."/>
            <person name="Uhlig S."/>
            <person name="Proctor R.H."/>
        </authorList>
    </citation>
    <scope>NUCLEOTIDE SEQUENCE</scope>
    <source>
        <strain evidence="15">NRRL 22465</strain>
    </source>
</reference>
<keyword evidence="4 12" id="KW-0349">Heme</keyword>
<evidence type="ECO:0000256" key="6">
    <source>
        <dbReference type="ARBA" id="ARBA00022824"/>
    </source>
</evidence>
<evidence type="ECO:0000256" key="14">
    <source>
        <dbReference type="SAM" id="Phobius"/>
    </source>
</evidence>
<dbReference type="GO" id="GO:0020037">
    <property type="term" value="F:heme binding"/>
    <property type="evidence" value="ECO:0007669"/>
    <property type="project" value="InterPro"/>
</dbReference>
<keyword evidence="5 12" id="KW-0479">Metal-binding</keyword>
<feature type="region of interest" description="Disordered" evidence="13">
    <location>
        <begin position="1"/>
        <end position="54"/>
    </location>
</feature>
<comment type="similarity">
    <text evidence="3">Belongs to the cytochrome P450 family.</text>
</comment>
<evidence type="ECO:0000256" key="1">
    <source>
        <dbReference type="ARBA" id="ARBA00001971"/>
    </source>
</evidence>
<evidence type="ECO:0000256" key="8">
    <source>
        <dbReference type="ARBA" id="ARBA00023004"/>
    </source>
</evidence>
<keyword evidence="16" id="KW-1185">Reference proteome</keyword>
<dbReference type="EMBL" id="JABEYC010000391">
    <property type="protein sequence ID" value="KAF4978165.1"/>
    <property type="molecule type" value="Genomic_DNA"/>
</dbReference>
<sequence>MGGPSSPSRDYRDDPDALSLHTTVGDAYTDDGDDGDMLNIAGPPPAYNEATSDGDTTGLIVHAEARNTIRQAEEDGYYTGISSPESHISSTSWRIGDKRTRIANEVVPLQDKRSDRDPSFLESWVRLMAALPPSPYIHIVGTHRETKRDKDGKSSRENVTDFRIMVSLQNYLWPNFDPNAPNEMAITTAESGEKTYRGTVLKGRAPGVKGDIEVGHAKPDLKEWCHRYCAKTTAPKVFRLTRTVTGMDVQLLRSRLVGLIRGTNYRGSLDIEFPVADRAVDIYSSGQLNTWRLITWIRWLFYLTFLWIFSWPILFFTTKRYHVVRAEWPFSQVDAHGHKRYTTVSEEQWIGRYGPAVKRLCLDRYDGLAGDVFLNQVLESGETQQSNDAQVDGRVALNVAAAALQGGSFNAISVADPSLQSNGDADIRNGKSLSIPLLKRTILSTTPRMESLYGSLRALPASISIPLTLSLVIVIAITRNVIGQLYFADPHRPPVVFHVLPFIGSSVQYGIDPYKFFFDCRAKHGDCFTFILLGKPTTVFLGQKGNEFILNGKHADLNAEEVYGKLTTPVFGKEVVYDCSNARFMDQKRLLKLGLSTEALRSYIPKFVKEVEDYVNTSPYFVGDSGQVNITEVMAEITIYTASVSLLGNEVRSMFDSTFATLYRHLDDGFQPINFVMPWLPLPQNRRRDHARKVMEGLFSDIIRQRRETGNQGDDTDMIWNLMDAQYKDGAVLPDQHVARLLIAILMGGQHNTAASGAWLFLNLAHRPQLVEEMYKEQLQILGSPPAPLTWANLQTLTLNGQVIKETLRLHSPIHSILRQVKSPMRVPGTEWLVPPSHTLLASPGTLARSEDYFPRPLEWNPHRWDRVDLPDELTDDLNKVDYGFGIMSKAVSSPYLPFGAGRHRCVGEQYAYAQLGAIVATLVRLLHMEQVDPQAPIPETDYSSMFSRPVNPAVIRWRRRRTE</sequence>
<dbReference type="Pfam" id="PF00067">
    <property type="entry name" value="p450"/>
    <property type="match status" value="1"/>
</dbReference>
<feature type="transmembrane region" description="Helical" evidence="14">
    <location>
        <begin position="458"/>
        <end position="477"/>
    </location>
</feature>
<keyword evidence="7" id="KW-0560">Oxidoreductase</keyword>
<dbReference type="GO" id="GO:0005506">
    <property type="term" value="F:iron ion binding"/>
    <property type="evidence" value="ECO:0007669"/>
    <property type="project" value="InterPro"/>
</dbReference>
<dbReference type="PANTHER" id="PTHR37848">
    <property type="entry name" value="EXPRESSED PROTEIN"/>
    <property type="match status" value="1"/>
</dbReference>
<keyword evidence="9" id="KW-0503">Monooxygenase</keyword>
<evidence type="ECO:0000313" key="16">
    <source>
        <dbReference type="Proteomes" id="UP000635477"/>
    </source>
</evidence>
<dbReference type="GO" id="GO:0005789">
    <property type="term" value="C:endoplasmic reticulum membrane"/>
    <property type="evidence" value="ECO:0007669"/>
    <property type="project" value="UniProtKB-SubCell"/>
</dbReference>
<keyword evidence="8 12" id="KW-0408">Iron</keyword>
<dbReference type="PRINTS" id="PR00385">
    <property type="entry name" value="P450"/>
</dbReference>
<keyword evidence="14" id="KW-1133">Transmembrane helix</keyword>
<dbReference type="AlphaFoldDB" id="A0A8H4XJT8"/>
<evidence type="ECO:0000256" key="11">
    <source>
        <dbReference type="ARBA" id="ARBA00029435"/>
    </source>
</evidence>
<evidence type="ECO:0000256" key="2">
    <source>
        <dbReference type="ARBA" id="ARBA00004389"/>
    </source>
</evidence>
<evidence type="ECO:0000256" key="10">
    <source>
        <dbReference type="ARBA" id="ARBA00023136"/>
    </source>
</evidence>
<dbReference type="PROSITE" id="PS00086">
    <property type="entry name" value="CYTOCHROME_P450"/>
    <property type="match status" value="1"/>
</dbReference>
<evidence type="ECO:0000256" key="3">
    <source>
        <dbReference type="ARBA" id="ARBA00010617"/>
    </source>
</evidence>
<organism evidence="15 16">
    <name type="scientific">Fusarium zealandicum</name>
    <dbReference type="NCBI Taxonomy" id="1053134"/>
    <lineage>
        <taxon>Eukaryota</taxon>
        <taxon>Fungi</taxon>
        <taxon>Dikarya</taxon>
        <taxon>Ascomycota</taxon>
        <taxon>Pezizomycotina</taxon>
        <taxon>Sordariomycetes</taxon>
        <taxon>Hypocreomycetidae</taxon>
        <taxon>Hypocreales</taxon>
        <taxon>Nectriaceae</taxon>
        <taxon>Fusarium</taxon>
        <taxon>Fusarium staphyleae species complex</taxon>
    </lineage>
</organism>
<dbReference type="InterPro" id="IPR036396">
    <property type="entry name" value="Cyt_P450_sf"/>
</dbReference>
<dbReference type="FunFam" id="1.10.630.10:FF:000033">
    <property type="entry name" value="14-alpha sterol demethylase"/>
    <property type="match status" value="1"/>
</dbReference>
<proteinExistence type="inferred from homology"/>
<evidence type="ECO:0000256" key="12">
    <source>
        <dbReference type="PIRSR" id="PIRSR602403-1"/>
    </source>
</evidence>
<comment type="caution">
    <text evidence="15">The sequence shown here is derived from an EMBL/GenBank/DDBJ whole genome shotgun (WGS) entry which is preliminary data.</text>
</comment>
<evidence type="ECO:0000256" key="7">
    <source>
        <dbReference type="ARBA" id="ARBA00023002"/>
    </source>
</evidence>
<keyword evidence="6" id="KW-0256">Endoplasmic reticulum</keyword>
<dbReference type="SUPFAM" id="SSF48264">
    <property type="entry name" value="Cytochrome P450"/>
    <property type="match status" value="1"/>
</dbReference>
<comment type="subcellular location">
    <subcellularLocation>
        <location evidence="2">Endoplasmic reticulum membrane</location>
        <topology evidence="2">Single-pass membrane protein</topology>
    </subcellularLocation>
</comment>
<keyword evidence="10 14" id="KW-0472">Membrane</keyword>
<feature type="binding site" description="axial binding residue" evidence="12">
    <location>
        <position position="906"/>
    </location>
    <ligand>
        <name>heme</name>
        <dbReference type="ChEBI" id="CHEBI:30413"/>
    </ligand>
    <ligandPart>
        <name>Fe</name>
        <dbReference type="ChEBI" id="CHEBI:18248"/>
    </ligandPart>
</feature>
<dbReference type="PANTHER" id="PTHR37848:SF1">
    <property type="entry name" value="SUN DOMAIN-CONTAINING PROTEIN"/>
    <property type="match status" value="1"/>
</dbReference>
<dbReference type="CDD" id="cd11042">
    <property type="entry name" value="CYP51-like"/>
    <property type="match status" value="1"/>
</dbReference>
<evidence type="ECO:0000256" key="9">
    <source>
        <dbReference type="ARBA" id="ARBA00023033"/>
    </source>
</evidence>
<name>A0A8H4XJT8_9HYPO</name>
<gene>
    <name evidence="15" type="ORF">FZEAL_5410</name>
</gene>
<dbReference type="InterPro" id="IPR017972">
    <property type="entry name" value="Cyt_P450_CS"/>
</dbReference>
<dbReference type="GO" id="GO:0008398">
    <property type="term" value="F:sterol 14-demethylase activity"/>
    <property type="evidence" value="ECO:0007669"/>
    <property type="project" value="UniProtKB-ARBA"/>
</dbReference>
<comment type="pathway">
    <text evidence="11">Steroid metabolism; ergosterol biosynthesis.</text>
</comment>
<dbReference type="OrthoDB" id="1055148at2759"/>
<dbReference type="Proteomes" id="UP000635477">
    <property type="component" value="Unassembled WGS sequence"/>
</dbReference>
<dbReference type="PRINTS" id="PR00465">
    <property type="entry name" value="EP450IV"/>
</dbReference>
<evidence type="ECO:0000256" key="4">
    <source>
        <dbReference type="ARBA" id="ARBA00022617"/>
    </source>
</evidence>